<keyword evidence="1" id="KW-0479">Metal-binding</keyword>
<dbReference type="Proteomes" id="UP001162131">
    <property type="component" value="Unassembled WGS sequence"/>
</dbReference>
<gene>
    <name evidence="3" type="ORF">BSTOLATCC_MIC46925</name>
</gene>
<dbReference type="EMBL" id="CAJZBQ010000046">
    <property type="protein sequence ID" value="CAG9328497.1"/>
    <property type="molecule type" value="Genomic_DNA"/>
</dbReference>
<evidence type="ECO:0000256" key="1">
    <source>
        <dbReference type="PROSITE-ProRule" id="PRU00325"/>
    </source>
</evidence>
<comment type="caution">
    <text evidence="3">The sequence shown here is derived from an EMBL/GenBank/DDBJ whole genome shotgun (WGS) entry which is preliminary data.</text>
</comment>
<evidence type="ECO:0000259" key="2">
    <source>
        <dbReference type="PROSITE" id="PS50966"/>
    </source>
</evidence>
<dbReference type="PANTHER" id="PTHR31669">
    <property type="entry name" value="PROTEIN FAR1-RELATED SEQUENCE 10-RELATED"/>
    <property type="match status" value="1"/>
</dbReference>
<feature type="domain" description="SWIM-type" evidence="2">
    <location>
        <begin position="270"/>
        <end position="302"/>
    </location>
</feature>
<dbReference type="PROSITE" id="PS50966">
    <property type="entry name" value="ZF_SWIM"/>
    <property type="match status" value="1"/>
</dbReference>
<organism evidence="3 4">
    <name type="scientific">Blepharisma stoltei</name>
    <dbReference type="NCBI Taxonomy" id="1481888"/>
    <lineage>
        <taxon>Eukaryota</taxon>
        <taxon>Sar</taxon>
        <taxon>Alveolata</taxon>
        <taxon>Ciliophora</taxon>
        <taxon>Postciliodesmatophora</taxon>
        <taxon>Heterotrichea</taxon>
        <taxon>Heterotrichida</taxon>
        <taxon>Blepharismidae</taxon>
        <taxon>Blepharisma</taxon>
    </lineage>
</organism>
<keyword evidence="1" id="KW-0863">Zinc-finger</keyword>
<protein>
    <recommendedName>
        <fullName evidence="2">SWIM-type domain-containing protein</fullName>
    </recommendedName>
</protein>
<evidence type="ECO:0000313" key="3">
    <source>
        <dbReference type="EMBL" id="CAG9328497.1"/>
    </source>
</evidence>
<dbReference type="Pfam" id="PF10551">
    <property type="entry name" value="MULE"/>
    <property type="match status" value="1"/>
</dbReference>
<proteinExistence type="predicted"/>
<name>A0AAU9JRX6_9CILI</name>
<dbReference type="PANTHER" id="PTHR31669:SF251">
    <property type="entry name" value="PROTEIN FAR1-RELATED SEQUENCE"/>
    <property type="match status" value="1"/>
</dbReference>
<dbReference type="InterPro" id="IPR007527">
    <property type="entry name" value="Znf_SWIM"/>
</dbReference>
<accession>A0AAU9JRX6</accession>
<sequence>MHDIFNCAIVIITINSYGANQLLAISLCRNEAEADYAWAFQQFKNQGFYSPETIVVDRNKAQFNALSKSFKKANIVFCLWHIIRNIQSWLSAAEIQWDKFAAYFYDLYEAKTLQEFKQRKIALLNTFPLLSNSQPFSNLCKQSKNWARYYTNAIFTIDIKTTSRSESMNASLKRICKRIKRNFDVKILMAFDEILEKETYHLEYRTKKHYGKKNCSSKSSYASFFSQFYTDFCIAHIESSINKLEYCKIIHLDKQKSIIEEQNEFSSNQYDLNIKKIICSCNKYIRYKIPCAHIIYINNVTGTEWINCIVNLTSRRWLLDDYLHVSNREIIKQLRSSITVKRKHSEDEEGTIRIRY</sequence>
<keyword evidence="4" id="KW-1185">Reference proteome</keyword>
<dbReference type="InterPro" id="IPR018289">
    <property type="entry name" value="MULE_transposase_dom"/>
</dbReference>
<dbReference type="GO" id="GO:0008270">
    <property type="term" value="F:zinc ion binding"/>
    <property type="evidence" value="ECO:0007669"/>
    <property type="project" value="UniProtKB-KW"/>
</dbReference>
<keyword evidence="1" id="KW-0862">Zinc</keyword>
<dbReference type="GO" id="GO:0006355">
    <property type="term" value="P:regulation of DNA-templated transcription"/>
    <property type="evidence" value="ECO:0007669"/>
    <property type="project" value="InterPro"/>
</dbReference>
<reference evidence="3" key="1">
    <citation type="submission" date="2021-09" db="EMBL/GenBank/DDBJ databases">
        <authorList>
            <consortium name="AG Swart"/>
            <person name="Singh M."/>
            <person name="Singh A."/>
            <person name="Seah K."/>
            <person name="Emmerich C."/>
        </authorList>
    </citation>
    <scope>NUCLEOTIDE SEQUENCE</scope>
    <source>
        <strain evidence="3">ATCC30299</strain>
    </source>
</reference>
<evidence type="ECO:0000313" key="4">
    <source>
        <dbReference type="Proteomes" id="UP001162131"/>
    </source>
</evidence>
<dbReference type="AlphaFoldDB" id="A0AAU9JRX6"/>
<dbReference type="InterPro" id="IPR031052">
    <property type="entry name" value="FHY3/FAR1"/>
</dbReference>